<protein>
    <submittedName>
        <fullName evidence="2">Uncharacterized protein</fullName>
    </submittedName>
</protein>
<keyword evidence="1" id="KW-0472">Membrane</keyword>
<proteinExistence type="predicted"/>
<dbReference type="AlphaFoldDB" id="A0A3G8M0A6"/>
<dbReference type="Proteomes" id="UP000278035">
    <property type="component" value="Chromosome"/>
</dbReference>
<name>A0A3G8M0A6_9GAMM</name>
<feature type="transmembrane region" description="Helical" evidence="1">
    <location>
        <begin position="21"/>
        <end position="42"/>
    </location>
</feature>
<gene>
    <name evidence="2" type="ORF">EGC82_21155</name>
</gene>
<keyword evidence="1" id="KW-1133">Transmembrane helix</keyword>
<keyword evidence="1" id="KW-0812">Transmembrane</keyword>
<accession>A0A3G8M0A6</accession>
<dbReference type="RefSeq" id="WP_124732509.1">
    <property type="nucleotide sequence ID" value="NZ_CBCSKC010000002.1"/>
</dbReference>
<keyword evidence="3" id="KW-1185">Reference proteome</keyword>
<evidence type="ECO:0000256" key="1">
    <source>
        <dbReference type="SAM" id="Phobius"/>
    </source>
</evidence>
<dbReference type="OrthoDB" id="6401613at2"/>
<feature type="transmembrane region" description="Helical" evidence="1">
    <location>
        <begin position="54"/>
        <end position="72"/>
    </location>
</feature>
<reference evidence="3" key="1">
    <citation type="submission" date="2018-11" db="EMBL/GenBank/DDBJ databases">
        <title>Shewanella sp. M2.</title>
        <authorList>
            <person name="Hwang Y.J."/>
            <person name="Hwang C.Y."/>
        </authorList>
    </citation>
    <scope>NUCLEOTIDE SEQUENCE [LARGE SCALE GENOMIC DNA]</scope>
    <source>
        <strain evidence="3">LMG 19866</strain>
    </source>
</reference>
<evidence type="ECO:0000313" key="2">
    <source>
        <dbReference type="EMBL" id="AZG75044.1"/>
    </source>
</evidence>
<sequence>MTKDAKKVELASIHRSMIIVAIIDFPGTLLFGLGLYGVFAGFDDSFLPMLAHPMVINAMLVIGGSAMAWGMFRMVNLARQKQGLVQQ</sequence>
<dbReference type="EMBL" id="CP034015">
    <property type="protein sequence ID" value="AZG75044.1"/>
    <property type="molecule type" value="Genomic_DNA"/>
</dbReference>
<dbReference type="KEGG" id="slj:EGC82_21155"/>
<organism evidence="2 3">
    <name type="scientific">Shewanella livingstonensis</name>
    <dbReference type="NCBI Taxonomy" id="150120"/>
    <lineage>
        <taxon>Bacteria</taxon>
        <taxon>Pseudomonadati</taxon>
        <taxon>Pseudomonadota</taxon>
        <taxon>Gammaproteobacteria</taxon>
        <taxon>Alteromonadales</taxon>
        <taxon>Shewanellaceae</taxon>
        <taxon>Shewanella</taxon>
    </lineage>
</organism>
<evidence type="ECO:0000313" key="3">
    <source>
        <dbReference type="Proteomes" id="UP000278035"/>
    </source>
</evidence>